<dbReference type="Proteomes" id="UP000266861">
    <property type="component" value="Unassembled WGS sequence"/>
</dbReference>
<protein>
    <submittedName>
        <fullName evidence="1">Uncharacterized protein</fullName>
    </submittedName>
</protein>
<name>A0A397GY40_9GLOM</name>
<proteinExistence type="predicted"/>
<reference evidence="1 2" key="1">
    <citation type="submission" date="2018-08" db="EMBL/GenBank/DDBJ databases">
        <title>Genome and evolution of the arbuscular mycorrhizal fungus Diversispora epigaea (formerly Glomus versiforme) and its bacterial endosymbionts.</title>
        <authorList>
            <person name="Sun X."/>
            <person name="Fei Z."/>
            <person name="Harrison M."/>
        </authorList>
    </citation>
    <scope>NUCLEOTIDE SEQUENCE [LARGE SCALE GENOMIC DNA]</scope>
    <source>
        <strain evidence="1 2">IT104</strain>
    </source>
</reference>
<keyword evidence="2" id="KW-1185">Reference proteome</keyword>
<evidence type="ECO:0000313" key="1">
    <source>
        <dbReference type="EMBL" id="RHZ54336.1"/>
    </source>
</evidence>
<evidence type="ECO:0000313" key="2">
    <source>
        <dbReference type="Proteomes" id="UP000266861"/>
    </source>
</evidence>
<comment type="caution">
    <text evidence="1">The sequence shown here is derived from an EMBL/GenBank/DDBJ whole genome shotgun (WGS) entry which is preliminary data.</text>
</comment>
<accession>A0A397GY40</accession>
<organism evidence="1 2">
    <name type="scientific">Diversispora epigaea</name>
    <dbReference type="NCBI Taxonomy" id="1348612"/>
    <lineage>
        <taxon>Eukaryota</taxon>
        <taxon>Fungi</taxon>
        <taxon>Fungi incertae sedis</taxon>
        <taxon>Mucoromycota</taxon>
        <taxon>Glomeromycotina</taxon>
        <taxon>Glomeromycetes</taxon>
        <taxon>Diversisporales</taxon>
        <taxon>Diversisporaceae</taxon>
        <taxon>Diversispora</taxon>
    </lineage>
</organism>
<sequence length="102" mass="11996">MVQLNSAKLEISRGGEKSVDQDFKTTSRKKNITSNQNLLDDENQYNQIYGIKRSLYVPKSNSIWSGTLHNYIERNRIRKIEQVIYDNTRIQNIIDYVDLSKE</sequence>
<dbReference type="EMBL" id="PQFF01000379">
    <property type="protein sequence ID" value="RHZ54336.1"/>
    <property type="molecule type" value="Genomic_DNA"/>
</dbReference>
<dbReference type="AlphaFoldDB" id="A0A397GY40"/>
<gene>
    <name evidence="1" type="ORF">Glove_428g24</name>
</gene>